<evidence type="ECO:0000256" key="5">
    <source>
        <dbReference type="ARBA" id="ARBA00022692"/>
    </source>
</evidence>
<comment type="subcellular location">
    <subcellularLocation>
        <location evidence="1">Cell membrane</location>
        <topology evidence="1">Multi-pass membrane protein</topology>
    </subcellularLocation>
</comment>
<keyword evidence="5 8" id="KW-0812">Transmembrane</keyword>
<evidence type="ECO:0000256" key="4">
    <source>
        <dbReference type="ARBA" id="ARBA00022475"/>
    </source>
</evidence>
<feature type="transmembrane region" description="Helical" evidence="8">
    <location>
        <begin position="209"/>
        <end position="229"/>
    </location>
</feature>
<protein>
    <submittedName>
        <fullName evidence="9">Bile acid:sodium symporter</fullName>
    </submittedName>
</protein>
<dbReference type="GO" id="GO:0015105">
    <property type="term" value="F:arsenite transmembrane transporter activity"/>
    <property type="evidence" value="ECO:0007669"/>
    <property type="project" value="TreeGrafter"/>
</dbReference>
<evidence type="ECO:0000256" key="7">
    <source>
        <dbReference type="ARBA" id="ARBA00023136"/>
    </source>
</evidence>
<dbReference type="GO" id="GO:0015297">
    <property type="term" value="F:antiporter activity"/>
    <property type="evidence" value="ECO:0007669"/>
    <property type="project" value="InterPro"/>
</dbReference>
<evidence type="ECO:0000256" key="6">
    <source>
        <dbReference type="ARBA" id="ARBA00022989"/>
    </source>
</evidence>
<keyword evidence="3" id="KW-0813">Transport</keyword>
<evidence type="ECO:0000256" key="2">
    <source>
        <dbReference type="ARBA" id="ARBA00010110"/>
    </source>
</evidence>
<gene>
    <name evidence="9" type="ORF">K8V08_10540</name>
</gene>
<dbReference type="Proteomes" id="UP000784435">
    <property type="component" value="Unassembled WGS sequence"/>
</dbReference>
<keyword evidence="4" id="KW-1003">Cell membrane</keyword>
<organism evidence="9 10">
    <name type="scientific">Brevibacterium senegalense</name>
    <dbReference type="NCBI Taxonomy" id="1033736"/>
    <lineage>
        <taxon>Bacteria</taxon>
        <taxon>Bacillati</taxon>
        <taxon>Actinomycetota</taxon>
        <taxon>Actinomycetes</taxon>
        <taxon>Micrococcales</taxon>
        <taxon>Brevibacteriaceae</taxon>
        <taxon>Brevibacterium</taxon>
    </lineage>
</organism>
<dbReference type="AlphaFoldDB" id="A0A921MFI5"/>
<feature type="transmembrane region" description="Helical" evidence="8">
    <location>
        <begin position="235"/>
        <end position="257"/>
    </location>
</feature>
<dbReference type="PANTHER" id="PTHR43057:SF1">
    <property type="entry name" value="ARSENICAL-RESISTANCE PROTEIN 3"/>
    <property type="match status" value="1"/>
</dbReference>
<dbReference type="PANTHER" id="PTHR43057">
    <property type="entry name" value="ARSENITE EFFLUX TRANSPORTER"/>
    <property type="match status" value="1"/>
</dbReference>
<sequence>MSDPTVPGLVAWGERHQVALYLAALAVGGAAGLLVPTIAGPAEAALAPVLALLLYATFLGVPFVQLTAALRDVRFLTTVLLVNFVLVPLVVWPLSRLVAHDQALLVGVLLVMLTPCIDYVLVFTGLAGGARTRLLAATPLLMLVQIILLPVLLRLLAGPEAVAGLALEPFVHAFLTFIVVPLLAAALTRAAAAWVPWVDRVAGAVESAMVPLMVATLALAVASQIGAVSGLLGSLLLVVPVFVVFAAVMLAVGIVAGRLVRLDVPATRAVALSGVTRNSLVVLPLALALPAGFEMAPLAVVTQTLVELLLLVVCVRLLPRLVPAARGPR</sequence>
<dbReference type="GO" id="GO:0005886">
    <property type="term" value="C:plasma membrane"/>
    <property type="evidence" value="ECO:0007669"/>
    <property type="project" value="UniProtKB-SubCell"/>
</dbReference>
<feature type="transmembrane region" description="Helical" evidence="8">
    <location>
        <begin position="104"/>
        <end position="127"/>
    </location>
</feature>
<reference evidence="9" key="1">
    <citation type="journal article" date="2021" name="PeerJ">
        <title>Extensive microbial diversity within the chicken gut microbiome revealed by metagenomics and culture.</title>
        <authorList>
            <person name="Gilroy R."/>
            <person name="Ravi A."/>
            <person name="Getino M."/>
            <person name="Pursley I."/>
            <person name="Horton D.L."/>
            <person name="Alikhan N.F."/>
            <person name="Baker D."/>
            <person name="Gharbi K."/>
            <person name="Hall N."/>
            <person name="Watson M."/>
            <person name="Adriaenssens E.M."/>
            <person name="Foster-Nyarko E."/>
            <person name="Jarju S."/>
            <person name="Secka A."/>
            <person name="Antonio M."/>
            <person name="Oren A."/>
            <person name="Chaudhuri R.R."/>
            <person name="La Ragione R."/>
            <person name="Hildebrand F."/>
            <person name="Pallen M.J."/>
        </authorList>
    </citation>
    <scope>NUCLEOTIDE SEQUENCE</scope>
    <source>
        <strain evidence="9">ChiGjej5B5-7349</strain>
    </source>
</reference>
<accession>A0A921MFI5</accession>
<evidence type="ECO:0000256" key="3">
    <source>
        <dbReference type="ARBA" id="ARBA00022448"/>
    </source>
</evidence>
<feature type="transmembrane region" description="Helical" evidence="8">
    <location>
        <begin position="45"/>
        <end position="66"/>
    </location>
</feature>
<evidence type="ECO:0000313" key="10">
    <source>
        <dbReference type="Proteomes" id="UP000784435"/>
    </source>
</evidence>
<evidence type="ECO:0000256" key="8">
    <source>
        <dbReference type="SAM" id="Phobius"/>
    </source>
</evidence>
<dbReference type="InterPro" id="IPR004706">
    <property type="entry name" value="Arsenical-R_Acr3"/>
</dbReference>
<dbReference type="InterPro" id="IPR002657">
    <property type="entry name" value="BilAc:Na_symport/Acr3"/>
</dbReference>
<feature type="transmembrane region" description="Helical" evidence="8">
    <location>
        <begin position="173"/>
        <end position="197"/>
    </location>
</feature>
<dbReference type="InterPro" id="IPR038770">
    <property type="entry name" value="Na+/solute_symporter_sf"/>
</dbReference>
<comment type="similarity">
    <text evidence="2">Belongs to the arsenical resistance-3 (ACR3) (TC 2.A.59) family.</text>
</comment>
<dbReference type="Pfam" id="PF01758">
    <property type="entry name" value="SBF"/>
    <property type="match status" value="1"/>
</dbReference>
<proteinExistence type="inferred from homology"/>
<feature type="transmembrane region" description="Helical" evidence="8">
    <location>
        <begin position="18"/>
        <end position="39"/>
    </location>
</feature>
<reference evidence="9" key="2">
    <citation type="submission" date="2021-09" db="EMBL/GenBank/DDBJ databases">
        <authorList>
            <person name="Gilroy R."/>
        </authorList>
    </citation>
    <scope>NUCLEOTIDE SEQUENCE</scope>
    <source>
        <strain evidence="9">ChiGjej5B5-7349</strain>
    </source>
</reference>
<comment type="caution">
    <text evidence="9">The sequence shown here is derived from an EMBL/GenBank/DDBJ whole genome shotgun (WGS) entry which is preliminary data.</text>
</comment>
<evidence type="ECO:0000256" key="1">
    <source>
        <dbReference type="ARBA" id="ARBA00004651"/>
    </source>
</evidence>
<dbReference type="GO" id="GO:0015104">
    <property type="term" value="F:antimonite transmembrane transporter activity"/>
    <property type="evidence" value="ECO:0007669"/>
    <property type="project" value="TreeGrafter"/>
</dbReference>
<keyword evidence="7 8" id="KW-0472">Membrane</keyword>
<name>A0A921MFI5_9MICO</name>
<dbReference type="EMBL" id="DYUK01000226">
    <property type="protein sequence ID" value="HJG80836.1"/>
    <property type="molecule type" value="Genomic_DNA"/>
</dbReference>
<keyword evidence="6 8" id="KW-1133">Transmembrane helix</keyword>
<evidence type="ECO:0000313" key="9">
    <source>
        <dbReference type="EMBL" id="HJG80836.1"/>
    </source>
</evidence>
<dbReference type="Gene3D" id="1.20.1530.20">
    <property type="match status" value="1"/>
</dbReference>
<feature type="transmembrane region" description="Helical" evidence="8">
    <location>
        <begin position="134"/>
        <end position="153"/>
    </location>
</feature>
<feature type="transmembrane region" description="Helical" evidence="8">
    <location>
        <begin position="73"/>
        <end position="92"/>
    </location>
</feature>